<proteinExistence type="predicted"/>
<protein>
    <recommendedName>
        <fullName evidence="1">DUF3870 domain-containing protein</fullName>
    </recommendedName>
</protein>
<evidence type="ECO:0000313" key="2">
    <source>
        <dbReference type="EMBL" id="GAG14105.1"/>
    </source>
</evidence>
<evidence type="ECO:0000259" key="1">
    <source>
        <dbReference type="Pfam" id="PF12986"/>
    </source>
</evidence>
<name>X0V7J9_9ZZZZ</name>
<dbReference type="Pfam" id="PF12986">
    <property type="entry name" value="DUF3870"/>
    <property type="match status" value="1"/>
</dbReference>
<comment type="caution">
    <text evidence="2">The sequence shown here is derived from an EMBL/GenBank/DDBJ whole genome shotgun (WGS) entry which is preliminary data.</text>
</comment>
<reference evidence="2" key="1">
    <citation type="journal article" date="2014" name="Front. Microbiol.">
        <title>High frequency of phylogenetically diverse reductive dehalogenase-homologous genes in deep subseafloor sedimentary metagenomes.</title>
        <authorList>
            <person name="Kawai M."/>
            <person name="Futagami T."/>
            <person name="Toyoda A."/>
            <person name="Takaki Y."/>
            <person name="Nishi S."/>
            <person name="Hori S."/>
            <person name="Arai W."/>
            <person name="Tsubouchi T."/>
            <person name="Morono Y."/>
            <person name="Uchiyama I."/>
            <person name="Ito T."/>
            <person name="Fujiyama A."/>
            <person name="Inagaki F."/>
            <person name="Takami H."/>
        </authorList>
    </citation>
    <scope>NUCLEOTIDE SEQUENCE</scope>
    <source>
        <strain evidence="2">Expedition CK06-06</strain>
    </source>
</reference>
<accession>X0V7J9</accession>
<dbReference type="InterPro" id="IPR024617">
    <property type="entry name" value="DUF3870"/>
</dbReference>
<organism evidence="2">
    <name type="scientific">marine sediment metagenome</name>
    <dbReference type="NCBI Taxonomy" id="412755"/>
    <lineage>
        <taxon>unclassified sequences</taxon>
        <taxon>metagenomes</taxon>
        <taxon>ecological metagenomes</taxon>
    </lineage>
</organism>
<feature type="non-terminal residue" evidence="2">
    <location>
        <position position="92"/>
    </location>
</feature>
<gene>
    <name evidence="2" type="ORF">S01H1_59337</name>
</gene>
<feature type="domain" description="DUF3870" evidence="1">
    <location>
        <begin position="17"/>
        <end position="88"/>
    </location>
</feature>
<dbReference type="EMBL" id="BARS01038808">
    <property type="protein sequence ID" value="GAG14105.1"/>
    <property type="molecule type" value="Genomic_DNA"/>
</dbReference>
<dbReference type="AlphaFoldDB" id="X0V7J9"/>
<sequence length="92" mass="9805">MDAGTLSENGHLAFVTVGTARLPKSIAGEQSGPLIVELTLDSDGKRITDIATSLSLPGYIALLRELLVGSHVNDLEAVVQRVAEHYRGPLLR</sequence>